<feature type="region of interest" description="Disordered" evidence="2">
    <location>
        <begin position="1"/>
        <end position="41"/>
    </location>
</feature>
<feature type="compositionally biased region" description="Basic residues" evidence="2">
    <location>
        <begin position="500"/>
        <end position="510"/>
    </location>
</feature>
<dbReference type="Pfam" id="PF04434">
    <property type="entry name" value="SWIM"/>
    <property type="match status" value="1"/>
</dbReference>
<keyword evidence="1" id="KW-0479">Metal-binding</keyword>
<feature type="domain" description="SWIM-type" evidence="3">
    <location>
        <begin position="228"/>
        <end position="261"/>
    </location>
</feature>
<dbReference type="Proteomes" id="UP000001058">
    <property type="component" value="Unassembled WGS sequence"/>
</dbReference>
<feature type="domain" description="SWIM-type" evidence="3">
    <location>
        <begin position="134"/>
        <end position="171"/>
    </location>
</feature>
<dbReference type="PROSITE" id="PS50966">
    <property type="entry name" value="ZF_SWIM"/>
    <property type="match status" value="2"/>
</dbReference>
<sequence>MSDTESHSSIGSDDSWYGQLVAGSDSGSASDTASDSDSMSDTVVRGAGAAGLVAGTGVAVEHTGAQTAAQGGAPPPHPDLPAFAALARPLAHPGPTAPISLVSPTIRARKVLFNISSNSVGTCMGFSSSPRQRVNFAMTRYKGGRDSTCTCRVAVVGIVCSHLRAVYQLHGGGCVGAQERIVAGALVALQNVGQLVTVLPPDAVLFRSLSRTSRDAGMEKPAVCQLRATVTFRDDVIVCSCPLFAAHGMCMHSAVVSKALPENWRAYARGDSRHQRPVVYAGPVSEADLRLLVHSLPLAAYEAEVRTMPPVEKWAPAPGSLEGCMHIGKAEARLMRELAQGAGRYEGPAVMCTTASVLFDGTRRGKARDLCSQLDALQQELTSGEWAELESSMDHILGILARRREAATVAGRPVTVAEWPRVPRHLERNTSSSGEGLVASPEARAARPTDRRRLTDRVVKPLQGGRRRRQRDEPGMNTKEEEEAGSGAEVGGELAPARGPGRKKKRKPATRPRATGLPPLAPRARTQPAETGIGAGTAGMAAVQLEDDEDYCVIVE</sequence>
<keyword evidence="1" id="KW-0862">Zinc</keyword>
<name>D8TR82_VOLCA</name>
<dbReference type="GeneID" id="9623721"/>
<feature type="compositionally biased region" description="Low complexity" evidence="2">
    <location>
        <begin position="485"/>
        <end position="499"/>
    </location>
</feature>
<feature type="region of interest" description="Disordered" evidence="2">
    <location>
        <begin position="421"/>
        <end position="535"/>
    </location>
</feature>
<gene>
    <name evidence="4" type="ORF">VOLCADRAFT_89255</name>
</gene>
<evidence type="ECO:0000313" key="5">
    <source>
        <dbReference type="Proteomes" id="UP000001058"/>
    </source>
</evidence>
<protein>
    <recommendedName>
        <fullName evidence="3">SWIM-type domain-containing protein</fullName>
    </recommendedName>
</protein>
<feature type="compositionally biased region" description="Basic and acidic residues" evidence="2">
    <location>
        <begin position="444"/>
        <end position="459"/>
    </location>
</feature>
<evidence type="ECO:0000313" key="4">
    <source>
        <dbReference type="EMBL" id="EFJ49951.1"/>
    </source>
</evidence>
<organism evidence="5">
    <name type="scientific">Volvox carteri f. nagariensis</name>
    <dbReference type="NCBI Taxonomy" id="3068"/>
    <lineage>
        <taxon>Eukaryota</taxon>
        <taxon>Viridiplantae</taxon>
        <taxon>Chlorophyta</taxon>
        <taxon>core chlorophytes</taxon>
        <taxon>Chlorophyceae</taxon>
        <taxon>CS clade</taxon>
        <taxon>Chlamydomonadales</taxon>
        <taxon>Volvocaceae</taxon>
        <taxon>Volvox</taxon>
    </lineage>
</organism>
<dbReference type="InterPro" id="IPR007527">
    <property type="entry name" value="Znf_SWIM"/>
</dbReference>
<proteinExistence type="predicted"/>
<evidence type="ECO:0000256" key="2">
    <source>
        <dbReference type="SAM" id="MobiDB-lite"/>
    </source>
</evidence>
<dbReference type="InParanoid" id="D8TR82"/>
<evidence type="ECO:0000256" key="1">
    <source>
        <dbReference type="PROSITE-ProRule" id="PRU00325"/>
    </source>
</evidence>
<dbReference type="RefSeq" id="XP_002949016.1">
    <property type="nucleotide sequence ID" value="XM_002948970.1"/>
</dbReference>
<keyword evidence="1" id="KW-0863">Zinc-finger</keyword>
<reference evidence="4 5" key="1">
    <citation type="journal article" date="2010" name="Science">
        <title>Genomic analysis of organismal complexity in the multicellular green alga Volvox carteri.</title>
        <authorList>
            <person name="Prochnik S.E."/>
            <person name="Umen J."/>
            <person name="Nedelcu A.M."/>
            <person name="Hallmann A."/>
            <person name="Miller S.M."/>
            <person name="Nishii I."/>
            <person name="Ferris P."/>
            <person name="Kuo A."/>
            <person name="Mitros T."/>
            <person name="Fritz-Laylin L.K."/>
            <person name="Hellsten U."/>
            <person name="Chapman J."/>
            <person name="Simakov O."/>
            <person name="Rensing S.A."/>
            <person name="Terry A."/>
            <person name="Pangilinan J."/>
            <person name="Kapitonov V."/>
            <person name="Jurka J."/>
            <person name="Salamov A."/>
            <person name="Shapiro H."/>
            <person name="Schmutz J."/>
            <person name="Grimwood J."/>
            <person name="Lindquist E."/>
            <person name="Lucas S."/>
            <person name="Grigoriev I.V."/>
            <person name="Schmitt R."/>
            <person name="Kirk D."/>
            <person name="Rokhsar D.S."/>
        </authorList>
    </citation>
    <scope>NUCLEOTIDE SEQUENCE [LARGE SCALE GENOMIC DNA]</scope>
    <source>
        <strain evidence="5">f. Nagariensis / Eve</strain>
    </source>
</reference>
<dbReference type="EMBL" id="GL378333">
    <property type="protein sequence ID" value="EFJ49951.1"/>
    <property type="molecule type" value="Genomic_DNA"/>
</dbReference>
<feature type="compositionally biased region" description="Low complexity" evidence="2">
    <location>
        <begin position="23"/>
        <end position="41"/>
    </location>
</feature>
<dbReference type="GO" id="GO:0008270">
    <property type="term" value="F:zinc ion binding"/>
    <property type="evidence" value="ECO:0007669"/>
    <property type="project" value="UniProtKB-KW"/>
</dbReference>
<dbReference type="KEGG" id="vcn:VOLCADRAFT_89255"/>
<dbReference type="AlphaFoldDB" id="D8TR82"/>
<accession>D8TR82</accession>
<keyword evidence="5" id="KW-1185">Reference proteome</keyword>
<evidence type="ECO:0000259" key="3">
    <source>
        <dbReference type="PROSITE" id="PS50966"/>
    </source>
</evidence>